<proteinExistence type="predicted"/>
<comment type="caution">
    <text evidence="1">The sequence shown here is derived from an EMBL/GenBank/DDBJ whole genome shotgun (WGS) entry which is preliminary data.</text>
</comment>
<sequence length="75" mass="8379">MTISVSSRWTAIQKKLAAIGDLAVMRYAVAFAFLVADWCQNPSVALQRLPARTAIDAHRRRSMSVDPLAQFMQND</sequence>
<dbReference type="RefSeq" id="WP_169067398.1">
    <property type="nucleotide sequence ID" value="NZ_SPMY01000043.1"/>
</dbReference>
<evidence type="ECO:0000313" key="2">
    <source>
        <dbReference type="Proteomes" id="UP000749010"/>
    </source>
</evidence>
<name>A0ABX1TZM9_9PROT</name>
<dbReference type="EMBL" id="SPMY01000043">
    <property type="protein sequence ID" value="NMQ28948.1"/>
    <property type="molecule type" value="Genomic_DNA"/>
</dbReference>
<evidence type="ECO:0008006" key="3">
    <source>
        <dbReference type="Google" id="ProtNLM"/>
    </source>
</evidence>
<keyword evidence="2" id="KW-1185">Reference proteome</keyword>
<reference evidence="1 2" key="1">
    <citation type="submission" date="2019-03" db="EMBL/GenBank/DDBJ databases">
        <title>Metabolic reconstructions from genomes of highly enriched 'Candidatus Accumulibacter' and 'Candidatus Competibacter' bioreactor populations.</title>
        <authorList>
            <person name="Annavajhala M.K."/>
            <person name="Welles L."/>
            <person name="Abbas B."/>
            <person name="Sorokin D."/>
            <person name="Park H."/>
            <person name="Van Loosdrecht M."/>
            <person name="Chandran K."/>
        </authorList>
    </citation>
    <scope>NUCLEOTIDE SEQUENCE [LARGE SCALE GENOMIC DNA]</scope>
    <source>
        <strain evidence="1 2">SBR_S</strain>
    </source>
</reference>
<protein>
    <recommendedName>
        <fullName evidence="3">Mobile element protein</fullName>
    </recommendedName>
</protein>
<organism evidence="1 2">
    <name type="scientific">Candidatus Accumulibacter phosphatis</name>
    <dbReference type="NCBI Taxonomy" id="327160"/>
    <lineage>
        <taxon>Bacteria</taxon>
        <taxon>Pseudomonadati</taxon>
        <taxon>Pseudomonadota</taxon>
        <taxon>Betaproteobacteria</taxon>
        <taxon>Candidatus Accumulibacter</taxon>
    </lineage>
</organism>
<dbReference type="Proteomes" id="UP000749010">
    <property type="component" value="Unassembled WGS sequence"/>
</dbReference>
<evidence type="ECO:0000313" key="1">
    <source>
        <dbReference type="EMBL" id="NMQ28948.1"/>
    </source>
</evidence>
<gene>
    <name evidence="1" type="ORF">E4Q23_14960</name>
</gene>
<accession>A0ABX1TZM9</accession>